<comment type="catalytic activity">
    <reaction evidence="1 7">
        <text>Hydrolysis of terminal non-reducing N-acetyl-D-hexosamine residues in N-acetyl-beta-D-hexosaminides.</text>
        <dbReference type="EC" id="3.2.1.52"/>
    </reaction>
</comment>
<feature type="chain" id="PRO_5034222966" description="Beta-hexosaminidase" evidence="9">
    <location>
        <begin position="21"/>
        <end position="556"/>
    </location>
</feature>
<dbReference type="Proteomes" id="UP000567179">
    <property type="component" value="Unassembled WGS sequence"/>
</dbReference>
<dbReference type="GO" id="GO:0004563">
    <property type="term" value="F:beta-N-acetylhexosaminidase activity"/>
    <property type="evidence" value="ECO:0007669"/>
    <property type="project" value="UniProtKB-EC"/>
</dbReference>
<dbReference type="GO" id="GO:0016020">
    <property type="term" value="C:membrane"/>
    <property type="evidence" value="ECO:0007669"/>
    <property type="project" value="TreeGrafter"/>
</dbReference>
<evidence type="ECO:0000259" key="11">
    <source>
        <dbReference type="Pfam" id="PF14845"/>
    </source>
</evidence>
<evidence type="ECO:0000256" key="4">
    <source>
        <dbReference type="ARBA" id="ARBA00022801"/>
    </source>
</evidence>
<organism evidence="12 13">
    <name type="scientific">Psilocybe cf. subviscida</name>
    <dbReference type="NCBI Taxonomy" id="2480587"/>
    <lineage>
        <taxon>Eukaryota</taxon>
        <taxon>Fungi</taxon>
        <taxon>Dikarya</taxon>
        <taxon>Basidiomycota</taxon>
        <taxon>Agaricomycotina</taxon>
        <taxon>Agaricomycetes</taxon>
        <taxon>Agaricomycetidae</taxon>
        <taxon>Agaricales</taxon>
        <taxon>Agaricineae</taxon>
        <taxon>Strophariaceae</taxon>
        <taxon>Psilocybe</taxon>
    </lineage>
</organism>
<comment type="similarity">
    <text evidence="2 7">Belongs to the glycosyl hydrolase 20 family.</text>
</comment>
<dbReference type="InterPro" id="IPR029019">
    <property type="entry name" value="HEX_eukaryotic_N"/>
</dbReference>
<dbReference type="Gene3D" id="3.30.379.10">
    <property type="entry name" value="Chitobiase/beta-hexosaminidase domain 2-like"/>
    <property type="match status" value="1"/>
</dbReference>
<dbReference type="PANTHER" id="PTHR22600">
    <property type="entry name" value="BETA-HEXOSAMINIDASE"/>
    <property type="match status" value="1"/>
</dbReference>
<evidence type="ECO:0000256" key="8">
    <source>
        <dbReference type="PIRSR" id="PIRSR001093-1"/>
    </source>
</evidence>
<dbReference type="FunFam" id="3.20.20.80:FF:000063">
    <property type="entry name" value="Beta-hexosaminidase"/>
    <property type="match status" value="1"/>
</dbReference>
<dbReference type="Pfam" id="PF00728">
    <property type="entry name" value="Glyco_hydro_20"/>
    <property type="match status" value="1"/>
</dbReference>
<keyword evidence="6 7" id="KW-0326">Glycosidase</keyword>
<evidence type="ECO:0000256" key="9">
    <source>
        <dbReference type="SAM" id="SignalP"/>
    </source>
</evidence>
<evidence type="ECO:0000313" key="12">
    <source>
        <dbReference type="EMBL" id="KAF5315113.1"/>
    </source>
</evidence>
<name>A0A8H5B303_9AGAR</name>
<feature type="signal peptide" evidence="9">
    <location>
        <begin position="1"/>
        <end position="20"/>
    </location>
</feature>
<keyword evidence="5" id="KW-0325">Glycoprotein</keyword>
<evidence type="ECO:0000313" key="13">
    <source>
        <dbReference type="Proteomes" id="UP000567179"/>
    </source>
</evidence>
<dbReference type="OrthoDB" id="428480at2759"/>
<protein>
    <recommendedName>
        <fullName evidence="7">Beta-hexosaminidase</fullName>
        <ecNumber evidence="7">3.2.1.52</ecNumber>
    </recommendedName>
</protein>
<evidence type="ECO:0000256" key="6">
    <source>
        <dbReference type="ARBA" id="ARBA00023295"/>
    </source>
</evidence>
<keyword evidence="4 7" id="KW-0378">Hydrolase</keyword>
<dbReference type="EMBL" id="JAACJJ010000043">
    <property type="protein sequence ID" value="KAF5315113.1"/>
    <property type="molecule type" value="Genomic_DNA"/>
</dbReference>
<feature type="active site" description="Proton donor" evidence="8">
    <location>
        <position position="337"/>
    </location>
</feature>
<reference evidence="12 13" key="1">
    <citation type="journal article" date="2020" name="ISME J.">
        <title>Uncovering the hidden diversity of litter-decomposition mechanisms in mushroom-forming fungi.</title>
        <authorList>
            <person name="Floudas D."/>
            <person name="Bentzer J."/>
            <person name="Ahren D."/>
            <person name="Johansson T."/>
            <person name="Persson P."/>
            <person name="Tunlid A."/>
        </authorList>
    </citation>
    <scope>NUCLEOTIDE SEQUENCE [LARGE SCALE GENOMIC DNA]</scope>
    <source>
        <strain evidence="12 13">CBS 101986</strain>
    </source>
</reference>
<dbReference type="SUPFAM" id="SSF51445">
    <property type="entry name" value="(Trans)glycosidases"/>
    <property type="match status" value="1"/>
</dbReference>
<dbReference type="PRINTS" id="PR00738">
    <property type="entry name" value="GLHYDRLASE20"/>
</dbReference>
<evidence type="ECO:0000256" key="3">
    <source>
        <dbReference type="ARBA" id="ARBA00022729"/>
    </source>
</evidence>
<evidence type="ECO:0000256" key="5">
    <source>
        <dbReference type="ARBA" id="ARBA00023180"/>
    </source>
</evidence>
<evidence type="ECO:0000256" key="1">
    <source>
        <dbReference type="ARBA" id="ARBA00001231"/>
    </source>
</evidence>
<dbReference type="AlphaFoldDB" id="A0A8H5B303"/>
<proteinExistence type="inferred from homology"/>
<feature type="domain" description="Glycoside hydrolase family 20 catalytic" evidence="10">
    <location>
        <begin position="178"/>
        <end position="511"/>
    </location>
</feature>
<dbReference type="InterPro" id="IPR015883">
    <property type="entry name" value="Glyco_hydro_20_cat"/>
</dbReference>
<dbReference type="GO" id="GO:0005975">
    <property type="term" value="P:carbohydrate metabolic process"/>
    <property type="evidence" value="ECO:0007669"/>
    <property type="project" value="InterPro"/>
</dbReference>
<dbReference type="CDD" id="cd06562">
    <property type="entry name" value="GH20_HexA_HexB-like"/>
    <property type="match status" value="1"/>
</dbReference>
<dbReference type="GO" id="GO:0030203">
    <property type="term" value="P:glycosaminoglycan metabolic process"/>
    <property type="evidence" value="ECO:0007669"/>
    <property type="project" value="TreeGrafter"/>
</dbReference>
<dbReference type="PIRSF" id="PIRSF001093">
    <property type="entry name" value="B-hxosamndse_ab_euk"/>
    <property type="match status" value="1"/>
</dbReference>
<comment type="caution">
    <text evidence="12">The sequence shown here is derived from an EMBL/GenBank/DDBJ whole genome shotgun (WGS) entry which is preliminary data.</text>
</comment>
<feature type="domain" description="Beta-hexosaminidase eukaryotic type N-terminal" evidence="11">
    <location>
        <begin position="21"/>
        <end position="155"/>
    </location>
</feature>
<dbReference type="EC" id="3.2.1.52" evidence="7"/>
<dbReference type="Pfam" id="PF14845">
    <property type="entry name" value="Glycohydro_20b2"/>
    <property type="match status" value="1"/>
</dbReference>
<evidence type="ECO:0000259" key="10">
    <source>
        <dbReference type="Pfam" id="PF00728"/>
    </source>
</evidence>
<keyword evidence="3 9" id="KW-0732">Signal</keyword>
<accession>A0A8H5B303</accession>
<dbReference type="InterPro" id="IPR025705">
    <property type="entry name" value="Beta_hexosaminidase_sua/sub"/>
</dbReference>
<dbReference type="InterPro" id="IPR017853">
    <property type="entry name" value="GH"/>
</dbReference>
<gene>
    <name evidence="12" type="ORF">D9619_007032</name>
</gene>
<keyword evidence="13" id="KW-1185">Reference proteome</keyword>
<evidence type="ECO:0000256" key="7">
    <source>
        <dbReference type="PIRNR" id="PIRNR001093"/>
    </source>
</evidence>
<dbReference type="PANTHER" id="PTHR22600:SF26">
    <property type="entry name" value="BETA-N-ACETYLHEXOSAMINIDASE"/>
    <property type="match status" value="1"/>
</dbReference>
<evidence type="ECO:0000256" key="2">
    <source>
        <dbReference type="ARBA" id="ARBA00006285"/>
    </source>
</evidence>
<sequence>MMLPSTLVVALLLGASPSLALWPQPRQITTGTTPLKLASGFSIKVTGIKNVPSDLTAAISRSKGQLTSDNLQPLVVDRGASSKGAVKSAKSLKSLSVSLLPTAGPVKSISEEAVLPFESRREGYTLVIPADGSDATLKANSTLGLLRGLTTFGQIWYQLDDSQFTLTAPFNVVDSPAYPYRGLMLDTARNFFPVSDIKRTLDAMSWVKINTFHWHVVDSQSFPLVVPGFTVLSEKAAYNAQSVYSPADVHDIVSYAAARGIDVIAEIDTPGHTSAISKAFPEHIACPEASPWAQFANEPPAGQLRVASAQTTKFTASLLTAAAGLFTSSYFGTGGDEINANCYAKDAPTQADLSAQGKTFEQALDTFTQATHTALKAVGKTPVVWEEMVLDHPVTLVNNNTLVLVWISQDNVAAVTAKGHRVIHASNDYFYLDCGGGGWVGQNVLGNSWCDPFKTWQKSYSFNPVANLTADQAKLILGGQHLLWTEQSSPSNLDSAVWPRAATSAEVFWSGPGGDVGKALPRLHDLSYRLVQRGIRAISLQPQWCALRPGACDLNA</sequence>
<dbReference type="Gene3D" id="3.20.20.80">
    <property type="entry name" value="Glycosidases"/>
    <property type="match status" value="1"/>
</dbReference>
<dbReference type="InterPro" id="IPR029018">
    <property type="entry name" value="Hex-like_dom2"/>
</dbReference>
<dbReference type="SUPFAM" id="SSF55545">
    <property type="entry name" value="beta-N-acetylhexosaminidase-like domain"/>
    <property type="match status" value="1"/>
</dbReference>